<keyword evidence="4" id="KW-1185">Reference proteome</keyword>
<dbReference type="InterPro" id="IPR000468">
    <property type="entry name" value="Barstar"/>
</dbReference>
<comment type="similarity">
    <text evidence="1">Belongs to the barstar family.</text>
</comment>
<comment type="caution">
    <text evidence="3">The sequence shown here is derived from an EMBL/GenBank/DDBJ whole genome shotgun (WGS) entry which is preliminary data.</text>
</comment>
<proteinExistence type="inferred from homology"/>
<dbReference type="Pfam" id="PF01337">
    <property type="entry name" value="Barstar"/>
    <property type="match status" value="1"/>
</dbReference>
<evidence type="ECO:0000313" key="4">
    <source>
        <dbReference type="Proteomes" id="UP000435304"/>
    </source>
</evidence>
<evidence type="ECO:0000256" key="1">
    <source>
        <dbReference type="ARBA" id="ARBA00006845"/>
    </source>
</evidence>
<dbReference type="EMBL" id="WPCU01000010">
    <property type="protein sequence ID" value="MVA77320.1"/>
    <property type="molecule type" value="Genomic_DNA"/>
</dbReference>
<dbReference type="Gene3D" id="3.30.370.10">
    <property type="entry name" value="Barstar-like"/>
    <property type="match status" value="1"/>
</dbReference>
<evidence type="ECO:0000259" key="2">
    <source>
        <dbReference type="Pfam" id="PF01337"/>
    </source>
</evidence>
<gene>
    <name evidence="3" type="ORF">GC722_15010</name>
</gene>
<sequence>MDRGPLRVLRQDPAVSDQDALAGLRRGDAGGVLRVLGEPDVVAGELAAAGWSVLTVRAATAAQLHAGLGAALGPRRYGANLDALWDVLADLDAPTALLWTGWDELVVAEPEAWRRLLDVLGRRAASTPPFAVLLLQAGGG</sequence>
<feature type="domain" description="Barstar (barnase inhibitor)" evidence="2">
    <location>
        <begin position="57"/>
        <end position="124"/>
    </location>
</feature>
<name>A0A6A9V1K2_9ACTN</name>
<reference evidence="3 4" key="1">
    <citation type="submission" date="2019-12" db="EMBL/GenBank/DDBJ databases">
        <title>Auraticoccus cholistani sp. nov., an actinomycete isolated from soil of Cholistan desert.</title>
        <authorList>
            <person name="Cheema M.T."/>
        </authorList>
    </citation>
    <scope>NUCLEOTIDE SEQUENCE [LARGE SCALE GENOMIC DNA]</scope>
    <source>
        <strain evidence="3 4">F435</strain>
    </source>
</reference>
<dbReference type="Proteomes" id="UP000435304">
    <property type="component" value="Unassembled WGS sequence"/>
</dbReference>
<protein>
    <submittedName>
        <fullName evidence="3">Barstar</fullName>
    </submittedName>
</protein>
<dbReference type="AlphaFoldDB" id="A0A6A9V1K2"/>
<accession>A0A6A9V1K2</accession>
<organism evidence="3 4">
    <name type="scientific">Auraticoccus cholistanensis</name>
    <dbReference type="NCBI Taxonomy" id="2656650"/>
    <lineage>
        <taxon>Bacteria</taxon>
        <taxon>Bacillati</taxon>
        <taxon>Actinomycetota</taxon>
        <taxon>Actinomycetes</taxon>
        <taxon>Propionibacteriales</taxon>
        <taxon>Propionibacteriaceae</taxon>
        <taxon>Auraticoccus</taxon>
    </lineage>
</organism>
<dbReference type="InterPro" id="IPR035905">
    <property type="entry name" value="Barstar-like_sf"/>
</dbReference>
<dbReference type="SUPFAM" id="SSF52038">
    <property type="entry name" value="Barstar-related"/>
    <property type="match status" value="1"/>
</dbReference>
<evidence type="ECO:0000313" key="3">
    <source>
        <dbReference type="EMBL" id="MVA77320.1"/>
    </source>
</evidence>